<name>A0A9Q5QWM1_9CYAN</name>
<dbReference type="RefSeq" id="WP_071247729.1">
    <property type="nucleotide sequence ID" value="NZ_MTPU01000036.1"/>
</dbReference>
<evidence type="ECO:0000313" key="1">
    <source>
        <dbReference type="EMBL" id="OPH09710.1"/>
    </source>
</evidence>
<comment type="caution">
    <text evidence="1">The sequence shown here is derived from an EMBL/GenBank/DDBJ whole genome shotgun (WGS) entry which is preliminary data.</text>
</comment>
<protein>
    <submittedName>
        <fullName evidence="1">Uncharacterized protein</fullName>
    </submittedName>
</protein>
<gene>
    <name evidence="1" type="ORF">CENA302_07910</name>
</gene>
<dbReference type="Proteomes" id="UP000190056">
    <property type="component" value="Unassembled WGS sequence"/>
</dbReference>
<accession>A0A9Q5QWM1</accession>
<reference evidence="1 2" key="1">
    <citation type="submission" date="2017-01" db="EMBL/GenBank/DDBJ databases">
        <authorList>
            <person name="Abreu V.A."/>
            <person name="Popin R.V."/>
            <person name="Rigonato J."/>
            <person name="Andreote A.P."/>
            <person name="Schaker P.C."/>
            <person name="Hoff-Risseti C."/>
            <person name="Alvarenga D.O."/>
            <person name="Varani A.M."/>
            <person name="Fiore M.F."/>
        </authorList>
    </citation>
    <scope>NUCLEOTIDE SEQUENCE [LARGE SCALE GENOMIC DNA]</scope>
    <source>
        <strain evidence="1 2">CENA302</strain>
    </source>
</reference>
<proteinExistence type="predicted"/>
<dbReference type="EMBL" id="MTPU01000036">
    <property type="protein sequence ID" value="OPH09710.1"/>
    <property type="molecule type" value="Genomic_DNA"/>
</dbReference>
<organism evidence="1 2">
    <name type="scientific">Cylindrospermopsis raciborskii CENA302</name>
    <dbReference type="NCBI Taxonomy" id="1170768"/>
    <lineage>
        <taxon>Bacteria</taxon>
        <taxon>Bacillati</taxon>
        <taxon>Cyanobacteriota</taxon>
        <taxon>Cyanophyceae</taxon>
        <taxon>Nostocales</taxon>
        <taxon>Aphanizomenonaceae</taxon>
        <taxon>Cylindrospermopsis</taxon>
    </lineage>
</organism>
<dbReference type="AlphaFoldDB" id="A0A9Q5QWM1"/>
<sequence length="72" mass="8241">MGVKLIHRKLTAGYQISCTSQENMTINLHFFTGYGSGIFGANEPLYCNFGGEIREQDGRSLDYLIFYRLPMR</sequence>
<evidence type="ECO:0000313" key="2">
    <source>
        <dbReference type="Proteomes" id="UP000190056"/>
    </source>
</evidence>